<sequence>MSDANMDLFYSCNRVTLPPIVVEKFDETGRMFPGKTQAQITRMLCQTVDDNSDIIIEEFIEDF</sequence>
<organism evidence="1 2">
    <name type="scientific">Ixodes persulcatus</name>
    <name type="common">Taiga tick</name>
    <dbReference type="NCBI Taxonomy" id="34615"/>
    <lineage>
        <taxon>Eukaryota</taxon>
        <taxon>Metazoa</taxon>
        <taxon>Ecdysozoa</taxon>
        <taxon>Arthropoda</taxon>
        <taxon>Chelicerata</taxon>
        <taxon>Arachnida</taxon>
        <taxon>Acari</taxon>
        <taxon>Parasitiformes</taxon>
        <taxon>Ixodida</taxon>
        <taxon>Ixodoidea</taxon>
        <taxon>Ixodidae</taxon>
        <taxon>Ixodinae</taxon>
        <taxon>Ixodes</taxon>
    </lineage>
</organism>
<gene>
    <name evidence="1" type="ORF">HPB47_018748</name>
</gene>
<dbReference type="Proteomes" id="UP000805193">
    <property type="component" value="Unassembled WGS sequence"/>
</dbReference>
<proteinExistence type="predicted"/>
<evidence type="ECO:0000313" key="2">
    <source>
        <dbReference type="Proteomes" id="UP000805193"/>
    </source>
</evidence>
<feature type="non-terminal residue" evidence="1">
    <location>
        <position position="63"/>
    </location>
</feature>
<name>A0AC60QNL2_IXOPE</name>
<feature type="non-terminal residue" evidence="1">
    <location>
        <position position="1"/>
    </location>
</feature>
<keyword evidence="2" id="KW-1185">Reference proteome</keyword>
<comment type="caution">
    <text evidence="1">The sequence shown here is derived from an EMBL/GenBank/DDBJ whole genome shotgun (WGS) entry which is preliminary data.</text>
</comment>
<accession>A0AC60QNL2</accession>
<reference evidence="1 2" key="1">
    <citation type="journal article" date="2020" name="Cell">
        <title>Large-Scale Comparative Analyses of Tick Genomes Elucidate Their Genetic Diversity and Vector Capacities.</title>
        <authorList>
            <consortium name="Tick Genome and Microbiome Consortium (TIGMIC)"/>
            <person name="Jia N."/>
            <person name="Wang J."/>
            <person name="Shi W."/>
            <person name="Du L."/>
            <person name="Sun Y."/>
            <person name="Zhan W."/>
            <person name="Jiang J.F."/>
            <person name="Wang Q."/>
            <person name="Zhang B."/>
            <person name="Ji P."/>
            <person name="Bell-Sakyi L."/>
            <person name="Cui X.M."/>
            <person name="Yuan T.T."/>
            <person name="Jiang B.G."/>
            <person name="Yang W.F."/>
            <person name="Lam T.T."/>
            <person name="Chang Q.C."/>
            <person name="Ding S.J."/>
            <person name="Wang X.J."/>
            <person name="Zhu J.G."/>
            <person name="Ruan X.D."/>
            <person name="Zhao L."/>
            <person name="Wei J.T."/>
            <person name="Ye R.Z."/>
            <person name="Que T.C."/>
            <person name="Du C.H."/>
            <person name="Zhou Y.H."/>
            <person name="Cheng J.X."/>
            <person name="Dai P.F."/>
            <person name="Guo W.B."/>
            <person name="Han X.H."/>
            <person name="Huang E.J."/>
            <person name="Li L.F."/>
            <person name="Wei W."/>
            <person name="Gao Y.C."/>
            <person name="Liu J.Z."/>
            <person name="Shao H.Z."/>
            <person name="Wang X."/>
            <person name="Wang C.C."/>
            <person name="Yang T.C."/>
            <person name="Huo Q.B."/>
            <person name="Li W."/>
            <person name="Chen H.Y."/>
            <person name="Chen S.E."/>
            <person name="Zhou L.G."/>
            <person name="Ni X.B."/>
            <person name="Tian J.H."/>
            <person name="Sheng Y."/>
            <person name="Liu T."/>
            <person name="Pan Y.S."/>
            <person name="Xia L.Y."/>
            <person name="Li J."/>
            <person name="Zhao F."/>
            <person name="Cao W.C."/>
        </authorList>
    </citation>
    <scope>NUCLEOTIDE SEQUENCE [LARGE SCALE GENOMIC DNA]</scope>
    <source>
        <strain evidence="1">Iper-2018</strain>
    </source>
</reference>
<dbReference type="EMBL" id="JABSTQ010008026">
    <property type="protein sequence ID" value="KAG0434982.1"/>
    <property type="molecule type" value="Genomic_DNA"/>
</dbReference>
<protein>
    <submittedName>
        <fullName evidence="1">Uncharacterized protein</fullName>
    </submittedName>
</protein>
<evidence type="ECO:0000313" key="1">
    <source>
        <dbReference type="EMBL" id="KAG0434982.1"/>
    </source>
</evidence>